<proteinExistence type="predicted"/>
<dbReference type="SUPFAM" id="SSF57701">
    <property type="entry name" value="Zn2/Cys6 DNA-binding domain"/>
    <property type="match status" value="1"/>
</dbReference>
<evidence type="ECO:0000256" key="4">
    <source>
        <dbReference type="ARBA" id="ARBA00023125"/>
    </source>
</evidence>
<sequence length="515" mass="58024">MVGQTDSRRLRHGTSRTRSGCVTCKSRRIKCDLTRPRCQRCVKSSRPCGYADSGEKALGFVHYVSDPILTANRDWQEMRSLAFFQERVVEELPGSFCTELWSRYLVMVATHESAIRHALVAVSALYEDYTTSLGQLEEFALRQYNHAIRHILRLDYSDATKAGDVILLICVIFFSFECLRGDFQAAMTHLCGGVKLLAEYMATGSAIDGAYIPRWLLRQLFVRMETQALEFDYTLPSERALPRPGMCKGQPLLKFASLSHAMLSMNQYLNKLLRFLRSAEGALRTHVSAEIRQQDELRRARFVQHFQQWCLALDRALDDERDAKLGADATLLQLYRKLVVIILHVNLGAEKPNFDEFCPEFAAITSLASGFLHLVSTAIPIQQAPNLEGNSGELPNYHLHRTSHPAVPAFRSHMDLGSVSSSSSRLLGIPPDATPVSSSRELLYQERSKPATHSSHGFPRCIIRLLLAYVLYGTWVARQVTCTVSLYLTTQSSHTSRLSSHSKAYSIQNDREESS</sequence>
<accession>A0A0F4Z3R4</accession>
<dbReference type="InterPro" id="IPR052360">
    <property type="entry name" value="Transcr_Regulatory_Proteins"/>
</dbReference>
<evidence type="ECO:0000256" key="5">
    <source>
        <dbReference type="ARBA" id="ARBA00023163"/>
    </source>
</evidence>
<dbReference type="EMBL" id="LASV01000060">
    <property type="protein sequence ID" value="KKA24538.1"/>
    <property type="molecule type" value="Genomic_DNA"/>
</dbReference>
<dbReference type="OrthoDB" id="2593732at2759"/>
<dbReference type="PROSITE" id="PS50048">
    <property type="entry name" value="ZN2_CY6_FUNGAL_2"/>
    <property type="match status" value="1"/>
</dbReference>
<keyword evidence="3" id="KW-0805">Transcription regulation</keyword>
<keyword evidence="9" id="KW-1185">Reference proteome</keyword>
<keyword evidence="4" id="KW-0238">DNA-binding</keyword>
<dbReference type="PROSITE" id="PS00463">
    <property type="entry name" value="ZN2_CY6_FUNGAL_1"/>
    <property type="match status" value="1"/>
</dbReference>
<keyword evidence="1" id="KW-0479">Metal-binding</keyword>
<dbReference type="InterPro" id="IPR001138">
    <property type="entry name" value="Zn2Cys6_DnaBD"/>
</dbReference>
<dbReference type="AlphaFoldDB" id="A0A0F4Z3R4"/>
<keyword evidence="6" id="KW-0539">Nucleus</keyword>
<dbReference type="Pfam" id="PF11951">
    <property type="entry name" value="Fungal_trans_2"/>
    <property type="match status" value="1"/>
</dbReference>
<dbReference type="PANTHER" id="PTHR36206:SF12">
    <property type="entry name" value="ASPERCRYPTIN BIOSYNTHESIS CLUSTER-SPECIFIC TRANSCRIPTION REGULATOR ATNN-RELATED"/>
    <property type="match status" value="1"/>
</dbReference>
<dbReference type="GeneID" id="25313790"/>
<dbReference type="CDD" id="cd00067">
    <property type="entry name" value="GAL4"/>
    <property type="match status" value="1"/>
</dbReference>
<dbReference type="SMART" id="SM00066">
    <property type="entry name" value="GAL4"/>
    <property type="match status" value="1"/>
</dbReference>
<evidence type="ECO:0000256" key="1">
    <source>
        <dbReference type="ARBA" id="ARBA00022723"/>
    </source>
</evidence>
<name>A0A0F4Z3R4_RASE3</name>
<protein>
    <submittedName>
        <fullName evidence="8">Transcription factor Cys6</fullName>
    </submittedName>
</protein>
<evidence type="ECO:0000313" key="8">
    <source>
        <dbReference type="EMBL" id="KKA24538.1"/>
    </source>
</evidence>
<dbReference type="RefSeq" id="XP_013331150.1">
    <property type="nucleotide sequence ID" value="XM_013475696.1"/>
</dbReference>
<dbReference type="GO" id="GO:0000981">
    <property type="term" value="F:DNA-binding transcription factor activity, RNA polymerase II-specific"/>
    <property type="evidence" value="ECO:0007669"/>
    <property type="project" value="InterPro"/>
</dbReference>
<feature type="domain" description="Zn(2)-C6 fungal-type" evidence="7">
    <location>
        <begin position="20"/>
        <end position="50"/>
    </location>
</feature>
<gene>
    <name evidence="8" type="ORF">T310_1439</name>
</gene>
<keyword evidence="2" id="KW-0862">Zinc</keyword>
<dbReference type="Proteomes" id="UP000053958">
    <property type="component" value="Unassembled WGS sequence"/>
</dbReference>
<dbReference type="Pfam" id="PF00172">
    <property type="entry name" value="Zn_clus"/>
    <property type="match status" value="1"/>
</dbReference>
<dbReference type="Gene3D" id="4.10.240.10">
    <property type="entry name" value="Zn(2)-C6 fungal-type DNA-binding domain"/>
    <property type="match status" value="1"/>
</dbReference>
<dbReference type="PANTHER" id="PTHR36206">
    <property type="entry name" value="ASPERCRYPTIN BIOSYNTHESIS CLUSTER-SPECIFIC TRANSCRIPTION REGULATOR ATNN-RELATED"/>
    <property type="match status" value="1"/>
</dbReference>
<dbReference type="InterPro" id="IPR021858">
    <property type="entry name" value="Fun_TF"/>
</dbReference>
<evidence type="ECO:0000256" key="6">
    <source>
        <dbReference type="ARBA" id="ARBA00023242"/>
    </source>
</evidence>
<dbReference type="STRING" id="1408163.A0A0F4Z3R4"/>
<evidence type="ECO:0000256" key="3">
    <source>
        <dbReference type="ARBA" id="ARBA00023015"/>
    </source>
</evidence>
<dbReference type="GO" id="GO:0003677">
    <property type="term" value="F:DNA binding"/>
    <property type="evidence" value="ECO:0007669"/>
    <property type="project" value="UniProtKB-KW"/>
</dbReference>
<evidence type="ECO:0000259" key="7">
    <source>
        <dbReference type="PROSITE" id="PS50048"/>
    </source>
</evidence>
<evidence type="ECO:0000313" key="9">
    <source>
        <dbReference type="Proteomes" id="UP000053958"/>
    </source>
</evidence>
<evidence type="ECO:0000256" key="2">
    <source>
        <dbReference type="ARBA" id="ARBA00022833"/>
    </source>
</evidence>
<dbReference type="GO" id="GO:0008270">
    <property type="term" value="F:zinc ion binding"/>
    <property type="evidence" value="ECO:0007669"/>
    <property type="project" value="InterPro"/>
</dbReference>
<comment type="caution">
    <text evidence="8">The sequence shown here is derived from an EMBL/GenBank/DDBJ whole genome shotgun (WGS) entry which is preliminary data.</text>
</comment>
<dbReference type="InterPro" id="IPR036864">
    <property type="entry name" value="Zn2-C6_fun-type_DNA-bd_sf"/>
</dbReference>
<organism evidence="8 9">
    <name type="scientific">Rasamsonia emersonii (strain ATCC 16479 / CBS 393.64 / IMI 116815)</name>
    <dbReference type="NCBI Taxonomy" id="1408163"/>
    <lineage>
        <taxon>Eukaryota</taxon>
        <taxon>Fungi</taxon>
        <taxon>Dikarya</taxon>
        <taxon>Ascomycota</taxon>
        <taxon>Pezizomycotina</taxon>
        <taxon>Eurotiomycetes</taxon>
        <taxon>Eurotiomycetidae</taxon>
        <taxon>Eurotiales</taxon>
        <taxon>Trichocomaceae</taxon>
        <taxon>Rasamsonia</taxon>
    </lineage>
</organism>
<keyword evidence="5" id="KW-0804">Transcription</keyword>
<reference evidence="8 9" key="1">
    <citation type="submission" date="2015-04" db="EMBL/GenBank/DDBJ databases">
        <authorList>
            <person name="Heijne W.H."/>
            <person name="Fedorova N.D."/>
            <person name="Nierman W.C."/>
            <person name="Vollebregt A.W."/>
            <person name="Zhao Z."/>
            <person name="Wu L."/>
            <person name="Kumar M."/>
            <person name="Stam H."/>
            <person name="van den Berg M.A."/>
            <person name="Pel H.J."/>
        </authorList>
    </citation>
    <scope>NUCLEOTIDE SEQUENCE [LARGE SCALE GENOMIC DNA]</scope>
    <source>
        <strain evidence="8 9">CBS 393.64</strain>
    </source>
</reference>